<dbReference type="EMBL" id="FONY01000004">
    <property type="protein sequence ID" value="SFE65058.1"/>
    <property type="molecule type" value="Genomic_DNA"/>
</dbReference>
<reference evidence="2" key="1">
    <citation type="submission" date="2016-10" db="EMBL/GenBank/DDBJ databases">
        <authorList>
            <person name="Varghese N."/>
            <person name="Submissions S."/>
        </authorList>
    </citation>
    <scope>NUCLEOTIDE SEQUENCE [LARGE SCALE GENOMIC DNA]</scope>
    <source>
        <strain>GEY</strain>
        <strain evidence="2">DSM 9560</strain>
    </source>
</reference>
<organism evidence="1 2">
    <name type="scientific">Thermoflexibacter ruber</name>
    <dbReference type="NCBI Taxonomy" id="1003"/>
    <lineage>
        <taxon>Bacteria</taxon>
        <taxon>Pseudomonadati</taxon>
        <taxon>Bacteroidota</taxon>
        <taxon>Cytophagia</taxon>
        <taxon>Cytophagales</taxon>
        <taxon>Thermoflexibacteraceae</taxon>
        <taxon>Thermoflexibacter</taxon>
    </lineage>
</organism>
<accession>A0A1I2CA14</accession>
<dbReference type="STRING" id="1003.SAMN04488541_1004162"/>
<keyword evidence="2" id="KW-1185">Reference proteome</keyword>
<sequence length="42" mass="4958">MNTKTLSVILKNDVLQALLLIFYRLLMRITRLDAEYLNVGQY</sequence>
<gene>
    <name evidence="1" type="ORF">SAMN04488541_1004162</name>
</gene>
<name>A0A1I2CA14_9BACT</name>
<protein>
    <submittedName>
        <fullName evidence="1">Uncharacterized protein</fullName>
    </submittedName>
</protein>
<dbReference type="AlphaFoldDB" id="A0A1I2CA14"/>
<evidence type="ECO:0000313" key="1">
    <source>
        <dbReference type="EMBL" id="SFE65058.1"/>
    </source>
</evidence>
<proteinExistence type="predicted"/>
<evidence type="ECO:0000313" key="2">
    <source>
        <dbReference type="Proteomes" id="UP000199513"/>
    </source>
</evidence>
<dbReference type="RefSeq" id="WP_262509446.1">
    <property type="nucleotide sequence ID" value="NZ_FONY01000004.1"/>
</dbReference>
<dbReference type="Proteomes" id="UP000199513">
    <property type="component" value="Unassembled WGS sequence"/>
</dbReference>